<gene>
    <name evidence="4" type="ORF">GBAR_LOCUS27070</name>
</gene>
<dbReference type="InterPro" id="IPR051121">
    <property type="entry name" value="FAH"/>
</dbReference>
<dbReference type="PANTHER" id="PTHR42796:SF4">
    <property type="entry name" value="FUMARYLACETOACETATE HYDROLASE DOMAIN-CONTAINING PROTEIN 2A"/>
    <property type="match status" value="1"/>
</dbReference>
<dbReference type="GO" id="GO:0006107">
    <property type="term" value="P:oxaloacetate metabolic process"/>
    <property type="evidence" value="ECO:0007669"/>
    <property type="project" value="UniProtKB-ARBA"/>
</dbReference>
<feature type="domain" description="Fumarylacetoacetase-like C-terminal" evidence="3">
    <location>
        <begin position="123"/>
        <end position="328"/>
    </location>
</feature>
<evidence type="ECO:0000313" key="4">
    <source>
        <dbReference type="EMBL" id="CAI8049171.1"/>
    </source>
</evidence>
<comment type="caution">
    <text evidence="4">The sequence shown here is derived from an EMBL/GenBank/DDBJ whole genome shotgun (WGS) entry which is preliminary data.</text>
</comment>
<dbReference type="GO" id="GO:0046872">
    <property type="term" value="F:metal ion binding"/>
    <property type="evidence" value="ECO:0007669"/>
    <property type="project" value="UniProtKB-KW"/>
</dbReference>
<dbReference type="GO" id="GO:0016787">
    <property type="term" value="F:hydrolase activity"/>
    <property type="evidence" value="ECO:0007669"/>
    <property type="project" value="UniProtKB-KW"/>
</dbReference>
<keyword evidence="5" id="KW-1185">Reference proteome</keyword>
<keyword evidence="4" id="KW-0378">Hydrolase</keyword>
<dbReference type="EMBL" id="CASHTH010003779">
    <property type="protein sequence ID" value="CAI8049171.1"/>
    <property type="molecule type" value="Genomic_DNA"/>
</dbReference>
<dbReference type="SUPFAM" id="SSF56529">
    <property type="entry name" value="FAH"/>
    <property type="match status" value="1"/>
</dbReference>
<dbReference type="AlphaFoldDB" id="A0AA35TKD7"/>
<organism evidence="4 5">
    <name type="scientific">Geodia barretti</name>
    <name type="common">Barrett's horny sponge</name>
    <dbReference type="NCBI Taxonomy" id="519541"/>
    <lineage>
        <taxon>Eukaryota</taxon>
        <taxon>Metazoa</taxon>
        <taxon>Porifera</taxon>
        <taxon>Demospongiae</taxon>
        <taxon>Heteroscleromorpha</taxon>
        <taxon>Tetractinellida</taxon>
        <taxon>Astrophorina</taxon>
        <taxon>Geodiidae</taxon>
        <taxon>Geodia</taxon>
    </lineage>
</organism>
<keyword evidence="2" id="KW-0479">Metal-binding</keyword>
<protein>
    <submittedName>
        <fullName evidence="4">Fumarylacetoacetate hydrolase domain-containing protein 2</fullName>
    </submittedName>
</protein>
<name>A0AA35TKD7_GEOBA</name>
<evidence type="ECO:0000256" key="1">
    <source>
        <dbReference type="ARBA" id="ARBA00010211"/>
    </source>
</evidence>
<dbReference type="PANTHER" id="PTHR42796">
    <property type="entry name" value="FUMARYLACETOACETATE HYDROLASE DOMAIN-CONTAINING PROTEIN 2A-RELATED"/>
    <property type="match status" value="1"/>
</dbReference>
<comment type="similarity">
    <text evidence="1">Belongs to the FAH family.</text>
</comment>
<evidence type="ECO:0000256" key="2">
    <source>
        <dbReference type="ARBA" id="ARBA00022723"/>
    </source>
</evidence>
<reference evidence="4" key="1">
    <citation type="submission" date="2023-03" db="EMBL/GenBank/DDBJ databases">
        <authorList>
            <person name="Steffen K."/>
            <person name="Cardenas P."/>
        </authorList>
    </citation>
    <scope>NUCLEOTIDE SEQUENCE</scope>
</reference>
<dbReference type="FunFam" id="3.90.850.10:FF:000002">
    <property type="entry name" value="2-hydroxyhepta-2,4-diene-1,7-dioate isomerase"/>
    <property type="match status" value="1"/>
</dbReference>
<dbReference type="Gene3D" id="3.90.850.10">
    <property type="entry name" value="Fumarylacetoacetase-like, C-terminal domain"/>
    <property type="match status" value="1"/>
</dbReference>
<dbReference type="Pfam" id="PF01557">
    <property type="entry name" value="FAA_hydrolase"/>
    <property type="match status" value="1"/>
</dbReference>
<dbReference type="InterPro" id="IPR036663">
    <property type="entry name" value="Fumarylacetoacetase_C_sf"/>
</dbReference>
<dbReference type="Proteomes" id="UP001174909">
    <property type="component" value="Unassembled WGS sequence"/>
</dbReference>
<evidence type="ECO:0000313" key="5">
    <source>
        <dbReference type="Proteomes" id="UP001174909"/>
    </source>
</evidence>
<sequence length="330" mass="35949">MLLIGRLLSKTSPSLLTLNRPFLTPASFLSYGAMADVKLRLVQFETASSPQRVGVQLGDGGSVVDVCAAEPSLPRDMRSFLQGWDTNLPLAAKVAEAVSSSSDHIFAAASCTLKAPIYDPQKLLCVGMNYVDHCKEQNYPVPQEPIIFSKFASAITEPNGAVIHPKETDSLDYEVELAFVISRRGKHIKESEAMSHVAGYTVAHDVSARDWQMKKNGKQWLLGKTFDTFCPLGPAIVTPSSLSDPHKLGIRCRLNGELVQNSNTEQLVHKTGALVAFISRFMTLEPGDVVLTGTPPGVGCFRDPPIWLKKGDVVECEIDEIGKITNTIIQ</sequence>
<accession>A0AA35TKD7</accession>
<proteinExistence type="inferred from homology"/>
<evidence type="ECO:0000259" key="3">
    <source>
        <dbReference type="Pfam" id="PF01557"/>
    </source>
</evidence>
<dbReference type="GO" id="GO:0050163">
    <property type="term" value="F:oxaloacetate tautomerase activity"/>
    <property type="evidence" value="ECO:0007669"/>
    <property type="project" value="UniProtKB-ARBA"/>
</dbReference>
<dbReference type="InterPro" id="IPR011234">
    <property type="entry name" value="Fumarylacetoacetase-like_C"/>
</dbReference>